<dbReference type="Proteomes" id="UP001207337">
    <property type="component" value="Unassembled WGS sequence"/>
</dbReference>
<gene>
    <name evidence="1" type="ORF">LQ318_06370</name>
</gene>
<dbReference type="EMBL" id="JAJNDC010000001">
    <property type="protein sequence ID" value="MCW9712523.1"/>
    <property type="molecule type" value="Genomic_DNA"/>
</dbReference>
<name>A0ABT3PXE6_9BACT</name>
<dbReference type="RefSeq" id="WP_265788545.1">
    <property type="nucleotide sequence ID" value="NZ_BAABRS010000001.1"/>
</dbReference>
<protein>
    <submittedName>
        <fullName evidence="1">Uncharacterized protein</fullName>
    </submittedName>
</protein>
<keyword evidence="2" id="KW-1185">Reference proteome</keyword>
<accession>A0ABT3PXE6</accession>
<dbReference type="PROSITE" id="PS51257">
    <property type="entry name" value="PROKAR_LIPOPROTEIN"/>
    <property type="match status" value="1"/>
</dbReference>
<evidence type="ECO:0000313" key="1">
    <source>
        <dbReference type="EMBL" id="MCW9712523.1"/>
    </source>
</evidence>
<sequence>MNLKTPKLIILFLIGGLLFQACSIFGSNSSEDVLFDQTGTLSWNGPPAADGAGILFETKSKTYGAPGNREDYNDYFPENKNQVQVIADIKLTGETTTRGWGSEYPEITFLEIKIGK</sequence>
<organism evidence="1 2">
    <name type="scientific">Fodinibius salicampi</name>
    <dbReference type="NCBI Taxonomy" id="1920655"/>
    <lineage>
        <taxon>Bacteria</taxon>
        <taxon>Pseudomonadati</taxon>
        <taxon>Balneolota</taxon>
        <taxon>Balneolia</taxon>
        <taxon>Balneolales</taxon>
        <taxon>Balneolaceae</taxon>
        <taxon>Fodinibius</taxon>
    </lineage>
</organism>
<reference evidence="1 2" key="1">
    <citation type="submission" date="2021-11" db="EMBL/GenBank/DDBJ databases">
        <title>Aliifidinibius sp. nov., a new bacterium isolated from saline soil.</title>
        <authorList>
            <person name="Galisteo C."/>
            <person name="De La Haba R."/>
            <person name="Sanchez-Porro C."/>
            <person name="Ventosa A."/>
        </authorList>
    </citation>
    <scope>NUCLEOTIDE SEQUENCE [LARGE SCALE GENOMIC DNA]</scope>
    <source>
        <strain evidence="1 2">KACC 190600</strain>
    </source>
</reference>
<proteinExistence type="predicted"/>
<comment type="caution">
    <text evidence="1">The sequence shown here is derived from an EMBL/GenBank/DDBJ whole genome shotgun (WGS) entry which is preliminary data.</text>
</comment>
<evidence type="ECO:0000313" key="2">
    <source>
        <dbReference type="Proteomes" id="UP001207337"/>
    </source>
</evidence>